<organism evidence="17 18">
    <name type="scientific">Siminovitchia thermophila</name>
    <dbReference type="NCBI Taxonomy" id="1245522"/>
    <lineage>
        <taxon>Bacteria</taxon>
        <taxon>Bacillati</taxon>
        <taxon>Bacillota</taxon>
        <taxon>Bacilli</taxon>
        <taxon>Bacillales</taxon>
        <taxon>Bacillaceae</taxon>
        <taxon>Siminovitchia</taxon>
    </lineage>
</organism>
<dbReference type="Gene3D" id="3.40.50.300">
    <property type="entry name" value="P-loop containing nucleotide triphosphate hydrolases"/>
    <property type="match status" value="1"/>
</dbReference>
<protein>
    <recommendedName>
        <fullName evidence="6 14">Pantothenate kinase</fullName>
        <ecNumber evidence="5 14">2.7.1.33</ecNumber>
    </recommendedName>
    <alternativeName>
        <fullName evidence="13 14">Pantothenic acid kinase</fullName>
    </alternativeName>
</protein>
<gene>
    <name evidence="14" type="primary">coaA</name>
    <name evidence="17" type="ORF">JOC94_004581</name>
</gene>
<evidence type="ECO:0000256" key="7">
    <source>
        <dbReference type="ARBA" id="ARBA00022490"/>
    </source>
</evidence>
<comment type="caution">
    <text evidence="17">The sequence shown here is derived from an EMBL/GenBank/DDBJ whole genome shotgun (WGS) entry which is preliminary data.</text>
</comment>
<dbReference type="RefSeq" id="WP_077113030.1">
    <property type="nucleotide sequence ID" value="NZ_JAFBFH010000053.1"/>
</dbReference>
<evidence type="ECO:0000256" key="3">
    <source>
        <dbReference type="ARBA" id="ARBA00005225"/>
    </source>
</evidence>
<sequence>MLVNEHVSPYISFTREEWRQLRNSTPLPLSEDELVKLKGINEQISLEDVSEIYLPLSRLLNLYVASSQDTYRVTKTFLRHPTEKVPYIIGIAGSVAVGKSTTARILQALLSRWPNTPKVDLVTTDGFLYPNRILEERGLMKRKGFPESYNIRRLIRFLADVKSGRPEVAAPVYSHLAYDIVPGQVQTIRKPDIVIVEGLNVLQTGESEQRNGKYIPKLFVSDLFDFSIYVDADEDDIARWYVERFKVLQRTAFSNPNSYFHHYASLEDEEATETALRIWREINGLNLVSNILPTKQRAQLILEKGPNHSVQGVKLRKL</sequence>
<evidence type="ECO:0000256" key="13">
    <source>
        <dbReference type="ARBA" id="ARBA00032866"/>
    </source>
</evidence>
<keyword evidence="12 14" id="KW-0173">Coenzyme A biosynthesis</keyword>
<dbReference type="EC" id="2.7.1.33" evidence="5 14"/>
<dbReference type="Proteomes" id="UP000823485">
    <property type="component" value="Unassembled WGS sequence"/>
</dbReference>
<proteinExistence type="inferred from homology"/>
<evidence type="ECO:0000256" key="11">
    <source>
        <dbReference type="ARBA" id="ARBA00022840"/>
    </source>
</evidence>
<evidence type="ECO:0000256" key="10">
    <source>
        <dbReference type="ARBA" id="ARBA00022777"/>
    </source>
</evidence>
<comment type="catalytic activity">
    <reaction evidence="1 14 15">
        <text>(R)-pantothenate + ATP = (R)-4'-phosphopantothenate + ADP + H(+)</text>
        <dbReference type="Rhea" id="RHEA:16373"/>
        <dbReference type="ChEBI" id="CHEBI:10986"/>
        <dbReference type="ChEBI" id="CHEBI:15378"/>
        <dbReference type="ChEBI" id="CHEBI:29032"/>
        <dbReference type="ChEBI" id="CHEBI:30616"/>
        <dbReference type="ChEBI" id="CHEBI:456216"/>
        <dbReference type="EC" id="2.7.1.33"/>
    </reaction>
</comment>
<dbReference type="PIRSF" id="PIRSF000545">
    <property type="entry name" value="Pantothenate_kin"/>
    <property type="match status" value="1"/>
</dbReference>
<evidence type="ECO:0000256" key="6">
    <source>
        <dbReference type="ARBA" id="ARBA00015080"/>
    </source>
</evidence>
<reference evidence="17 18" key="1">
    <citation type="submission" date="2021-01" db="EMBL/GenBank/DDBJ databases">
        <title>Genomic Encyclopedia of Type Strains, Phase IV (KMG-IV): sequencing the most valuable type-strain genomes for metagenomic binning, comparative biology and taxonomic classification.</title>
        <authorList>
            <person name="Goeker M."/>
        </authorList>
    </citation>
    <scope>NUCLEOTIDE SEQUENCE [LARGE SCALE GENOMIC DNA]</scope>
    <source>
        <strain evidence="17 18">DSM 105453</strain>
    </source>
</reference>
<accession>A0ABS2RD19</accession>
<dbReference type="SUPFAM" id="SSF52540">
    <property type="entry name" value="P-loop containing nucleoside triphosphate hydrolases"/>
    <property type="match status" value="1"/>
</dbReference>
<keyword evidence="9 14" id="KW-0547">Nucleotide-binding</keyword>
<dbReference type="PANTHER" id="PTHR10285">
    <property type="entry name" value="URIDINE KINASE"/>
    <property type="match status" value="1"/>
</dbReference>
<evidence type="ECO:0000256" key="12">
    <source>
        <dbReference type="ARBA" id="ARBA00022993"/>
    </source>
</evidence>
<evidence type="ECO:0000259" key="16">
    <source>
        <dbReference type="Pfam" id="PF00485"/>
    </source>
</evidence>
<dbReference type="Pfam" id="PF00485">
    <property type="entry name" value="PRK"/>
    <property type="match status" value="1"/>
</dbReference>
<feature type="domain" description="Phosphoribulokinase/uridine kinase" evidence="16">
    <location>
        <begin position="88"/>
        <end position="235"/>
    </location>
</feature>
<dbReference type="EMBL" id="JAFBFH010000053">
    <property type="protein sequence ID" value="MBM7717552.1"/>
    <property type="molecule type" value="Genomic_DNA"/>
</dbReference>
<feature type="binding site" evidence="14">
    <location>
        <begin position="93"/>
        <end position="100"/>
    </location>
    <ligand>
        <name>ATP</name>
        <dbReference type="ChEBI" id="CHEBI:30616"/>
    </ligand>
</feature>
<dbReference type="InterPro" id="IPR006083">
    <property type="entry name" value="PRK/URK"/>
</dbReference>
<name>A0ABS2RD19_9BACI</name>
<dbReference type="InterPro" id="IPR004566">
    <property type="entry name" value="PanK"/>
</dbReference>
<evidence type="ECO:0000256" key="1">
    <source>
        <dbReference type="ARBA" id="ARBA00001206"/>
    </source>
</evidence>
<evidence type="ECO:0000256" key="8">
    <source>
        <dbReference type="ARBA" id="ARBA00022679"/>
    </source>
</evidence>
<comment type="similarity">
    <text evidence="4 14 15">Belongs to the prokaryotic pantothenate kinase family.</text>
</comment>
<keyword evidence="11 14" id="KW-0067">ATP-binding</keyword>
<dbReference type="NCBIfam" id="TIGR00554">
    <property type="entry name" value="panK_bact"/>
    <property type="match status" value="1"/>
</dbReference>
<dbReference type="InterPro" id="IPR027417">
    <property type="entry name" value="P-loop_NTPase"/>
</dbReference>
<evidence type="ECO:0000256" key="4">
    <source>
        <dbReference type="ARBA" id="ARBA00006087"/>
    </source>
</evidence>
<evidence type="ECO:0000313" key="18">
    <source>
        <dbReference type="Proteomes" id="UP000823485"/>
    </source>
</evidence>
<comment type="subcellular location">
    <subcellularLocation>
        <location evidence="2 14 15">Cytoplasm</location>
    </subcellularLocation>
</comment>
<comment type="pathway">
    <text evidence="3 14 15">Cofactor biosynthesis; coenzyme A biosynthesis; CoA from (R)-pantothenate: step 1/5.</text>
</comment>
<evidence type="ECO:0000256" key="2">
    <source>
        <dbReference type="ARBA" id="ARBA00004496"/>
    </source>
</evidence>
<dbReference type="CDD" id="cd02025">
    <property type="entry name" value="PanK"/>
    <property type="match status" value="1"/>
</dbReference>
<evidence type="ECO:0000256" key="9">
    <source>
        <dbReference type="ARBA" id="ARBA00022741"/>
    </source>
</evidence>
<keyword evidence="7 14" id="KW-0963">Cytoplasm</keyword>
<keyword evidence="8 14" id="KW-0808">Transferase</keyword>
<evidence type="ECO:0000256" key="14">
    <source>
        <dbReference type="HAMAP-Rule" id="MF_00215"/>
    </source>
</evidence>
<evidence type="ECO:0000256" key="5">
    <source>
        <dbReference type="ARBA" id="ARBA00012102"/>
    </source>
</evidence>
<evidence type="ECO:0000256" key="15">
    <source>
        <dbReference type="RuleBase" id="RU003530"/>
    </source>
</evidence>
<evidence type="ECO:0000313" key="17">
    <source>
        <dbReference type="EMBL" id="MBM7717552.1"/>
    </source>
</evidence>
<keyword evidence="18" id="KW-1185">Reference proteome</keyword>
<dbReference type="HAMAP" id="MF_00215">
    <property type="entry name" value="Pantothen_kinase_1"/>
    <property type="match status" value="1"/>
</dbReference>
<keyword evidence="10 14" id="KW-0418">Kinase</keyword>
<dbReference type="GO" id="GO:0004594">
    <property type="term" value="F:pantothenate kinase activity"/>
    <property type="evidence" value="ECO:0007669"/>
    <property type="project" value="UniProtKB-EC"/>
</dbReference>